<reference evidence="1" key="1">
    <citation type="journal article" date="2020" name="mSystems">
        <title>Genome- and Community-Level Interaction Insights into Carbon Utilization and Element Cycling Functions of Hydrothermarchaeota in Hydrothermal Sediment.</title>
        <authorList>
            <person name="Zhou Z."/>
            <person name="Liu Y."/>
            <person name="Xu W."/>
            <person name="Pan J."/>
            <person name="Luo Z.H."/>
            <person name="Li M."/>
        </authorList>
    </citation>
    <scope>NUCLEOTIDE SEQUENCE [LARGE SCALE GENOMIC DNA]</scope>
    <source>
        <strain evidence="1">SpSt-754</strain>
    </source>
</reference>
<proteinExistence type="predicted"/>
<name>A0A7V3NUA2_UNCW3</name>
<accession>A0A7V3NUA2</accession>
<comment type="caution">
    <text evidence="1">The sequence shown here is derived from an EMBL/GenBank/DDBJ whole genome shotgun (WGS) entry which is preliminary data.</text>
</comment>
<sequence>MVEEDNTGAKNNEPKTAGKLGQELIENIQNTEFGSPVRLAWMDFFDRNKLVDELYANRRDVKEARENSKDTLDLIGKESDLRIVEMKTALLENDIRRREAEVPGYSEVSRNFDNVLGEIAWAAREEVEAKYPNDDESKWEERTEDLYQSIIGKVEQEARSRKGKQA</sequence>
<organism evidence="1">
    <name type="scientific">candidate division WOR-3 bacterium</name>
    <dbReference type="NCBI Taxonomy" id="2052148"/>
    <lineage>
        <taxon>Bacteria</taxon>
        <taxon>Bacteria division WOR-3</taxon>
    </lineage>
</organism>
<protein>
    <submittedName>
        <fullName evidence="1">Uncharacterized protein</fullName>
    </submittedName>
</protein>
<dbReference type="EMBL" id="DTGD01000142">
    <property type="protein sequence ID" value="HGB36012.1"/>
    <property type="molecule type" value="Genomic_DNA"/>
</dbReference>
<dbReference type="AlphaFoldDB" id="A0A7V3NUA2"/>
<evidence type="ECO:0000313" key="1">
    <source>
        <dbReference type="EMBL" id="HGB36012.1"/>
    </source>
</evidence>
<gene>
    <name evidence="1" type="ORF">ENV38_03810</name>
</gene>